<dbReference type="InterPro" id="IPR020845">
    <property type="entry name" value="AMP-binding_CS"/>
</dbReference>
<dbReference type="InterPro" id="IPR042099">
    <property type="entry name" value="ANL_N_sf"/>
</dbReference>
<protein>
    <submittedName>
        <fullName evidence="3">Cyclohexanecarboxylate-CoA ligase</fullName>
    </submittedName>
</protein>
<feature type="domain" description="AMP-binding enzyme C-terminal" evidence="2">
    <location>
        <begin position="466"/>
        <end position="540"/>
    </location>
</feature>
<organism evidence="3 4">
    <name type="scientific">Actinoplanes regularis</name>
    <dbReference type="NCBI Taxonomy" id="52697"/>
    <lineage>
        <taxon>Bacteria</taxon>
        <taxon>Bacillati</taxon>
        <taxon>Actinomycetota</taxon>
        <taxon>Actinomycetes</taxon>
        <taxon>Micromonosporales</taxon>
        <taxon>Micromonosporaceae</taxon>
        <taxon>Actinoplanes</taxon>
    </lineage>
</organism>
<dbReference type="EMBL" id="FZNR01000007">
    <property type="protein sequence ID" value="SNR90890.1"/>
    <property type="molecule type" value="Genomic_DNA"/>
</dbReference>
<feature type="domain" description="AMP-dependent synthetase/ligase" evidence="1">
    <location>
        <begin position="43"/>
        <end position="406"/>
    </location>
</feature>
<dbReference type="GO" id="GO:0016878">
    <property type="term" value="F:acid-thiol ligase activity"/>
    <property type="evidence" value="ECO:0007669"/>
    <property type="project" value="UniProtKB-ARBA"/>
</dbReference>
<dbReference type="PANTHER" id="PTHR43767">
    <property type="entry name" value="LONG-CHAIN-FATTY-ACID--COA LIGASE"/>
    <property type="match status" value="1"/>
</dbReference>
<dbReference type="InterPro" id="IPR025110">
    <property type="entry name" value="AMP-bd_C"/>
</dbReference>
<keyword evidence="3" id="KW-0436">Ligase</keyword>
<dbReference type="PROSITE" id="PS00455">
    <property type="entry name" value="AMP_BINDING"/>
    <property type="match status" value="1"/>
</dbReference>
<accession>A0A239A5Q4</accession>
<dbReference type="OrthoDB" id="9803968at2"/>
<dbReference type="Gene3D" id="3.40.50.12780">
    <property type="entry name" value="N-terminal domain of ligase-like"/>
    <property type="match status" value="1"/>
</dbReference>
<proteinExistence type="predicted"/>
<evidence type="ECO:0000313" key="3">
    <source>
        <dbReference type="EMBL" id="SNR90890.1"/>
    </source>
</evidence>
<dbReference type="AlphaFoldDB" id="A0A239A5Q4"/>
<dbReference type="SUPFAM" id="SSF56801">
    <property type="entry name" value="Acetyl-CoA synthetase-like"/>
    <property type="match status" value="1"/>
</dbReference>
<dbReference type="InterPro" id="IPR045851">
    <property type="entry name" value="AMP-bd_C_sf"/>
</dbReference>
<keyword evidence="4" id="KW-1185">Reference proteome</keyword>
<dbReference type="InterPro" id="IPR050237">
    <property type="entry name" value="ATP-dep_AMP-bd_enzyme"/>
</dbReference>
<evidence type="ECO:0000259" key="2">
    <source>
        <dbReference type="Pfam" id="PF13193"/>
    </source>
</evidence>
<dbReference type="PANTHER" id="PTHR43767:SF1">
    <property type="entry name" value="NONRIBOSOMAL PEPTIDE SYNTHASE PES1 (EUROFUNG)-RELATED"/>
    <property type="match status" value="1"/>
</dbReference>
<dbReference type="Proteomes" id="UP000198415">
    <property type="component" value="Unassembled WGS sequence"/>
</dbReference>
<dbReference type="InterPro" id="IPR000873">
    <property type="entry name" value="AMP-dep_synth/lig_dom"/>
</dbReference>
<reference evidence="3 4" key="1">
    <citation type="submission" date="2017-06" db="EMBL/GenBank/DDBJ databases">
        <authorList>
            <person name="Kim H.J."/>
            <person name="Triplett B.A."/>
        </authorList>
    </citation>
    <scope>NUCLEOTIDE SEQUENCE [LARGE SCALE GENOMIC DNA]</scope>
    <source>
        <strain evidence="3 4">DSM 43151</strain>
    </source>
</reference>
<dbReference type="Gene3D" id="3.30.300.30">
    <property type="match status" value="1"/>
</dbReference>
<dbReference type="Pfam" id="PF00501">
    <property type="entry name" value="AMP-binding"/>
    <property type="match status" value="1"/>
</dbReference>
<gene>
    <name evidence="3" type="ORF">SAMN06264365_10782</name>
</gene>
<sequence length="552" mass="59136">MTAMKTFEDVQVWLPGAIRPADTVIDGYRRLGLWHDEHLLTHLERHRRQRPDATALLGFHAEGPADVVSWSRYAAEVERYASALRALGVGPGQVVAVQMPNRWETAALMLAVMHTGAILAPLVTALRGRELEKMLVQLRATVVVTVGEWAGFDHASSLAGMADRLPHLRHRVVLGSKSADEFDFDAHFRNTDWTADFPAPLADSAADPDNVAVVLFTSGTTGEPKAVLHTANTLLAGAAPVVNEDKLGAGDVSYNPHNLTHIFGITTGLAFPLLSGGSAVLLDTWSPARAAQIIRDTRVTVFSGAAIFLEAVFRVADDLSSLRMVCCGAAPVPPKLVREIHAKLGVPLRAGWGMTEVPLGTFTRSDDPADHATISDGRPAASLELDLRVEGTISRENPARLFVRGAALCIALVGRDTGTVHVLAEHDGGWFDTGDLVLPDGHGGIRLAGRAADRIGGILMVPVLDVEAELMRHPAVADVAVVGYEDEHGHDAPCAVVVPAGEPPTLAGLRAYLDGVGMTEFYQPTRLELMPVLPRNLSGKVLKRELREGLRG</sequence>
<name>A0A239A5Q4_9ACTN</name>
<evidence type="ECO:0000259" key="1">
    <source>
        <dbReference type="Pfam" id="PF00501"/>
    </source>
</evidence>
<dbReference type="Pfam" id="PF13193">
    <property type="entry name" value="AMP-binding_C"/>
    <property type="match status" value="1"/>
</dbReference>
<evidence type="ECO:0000313" key="4">
    <source>
        <dbReference type="Proteomes" id="UP000198415"/>
    </source>
</evidence>